<accession>A0A8J8WKY8</accession>
<dbReference type="PROSITE" id="PS50179">
    <property type="entry name" value="VHS"/>
    <property type="match status" value="1"/>
</dbReference>
<dbReference type="OrthoDB" id="5393057at2759"/>
<dbReference type="GO" id="GO:0006897">
    <property type="term" value="P:endocytosis"/>
    <property type="evidence" value="ECO:0007669"/>
    <property type="project" value="InterPro"/>
</dbReference>
<evidence type="ECO:0008006" key="9">
    <source>
        <dbReference type="Google" id="ProtNLM"/>
    </source>
</evidence>
<dbReference type="PROSITE" id="PS50909">
    <property type="entry name" value="GAT"/>
    <property type="match status" value="1"/>
</dbReference>
<comment type="subunit">
    <text evidence="1">Component of the ESCRT-0 complex composed of HSE1 and VPS27.</text>
</comment>
<dbReference type="GO" id="GO:0030479">
    <property type="term" value="C:actin cortical patch"/>
    <property type="evidence" value="ECO:0007669"/>
    <property type="project" value="TreeGrafter"/>
</dbReference>
<feature type="region of interest" description="Disordered" evidence="4">
    <location>
        <begin position="1"/>
        <end position="33"/>
    </location>
</feature>
<dbReference type="Gene3D" id="1.20.58.160">
    <property type="match status" value="1"/>
</dbReference>
<dbReference type="Gene3D" id="1.25.40.90">
    <property type="match status" value="1"/>
</dbReference>
<dbReference type="GO" id="GO:0015031">
    <property type="term" value="P:protein transport"/>
    <property type="evidence" value="ECO:0007669"/>
    <property type="project" value="UniProtKB-KW"/>
</dbReference>
<reference evidence="7" key="1">
    <citation type="journal article" date="2020" name="Front. Microbiol.">
        <title>Gene regulatory networks of Penicillium echinulatum 2HH and Penicillium oxalicum 114-2 inferred by a computational biology approach.</title>
        <authorList>
            <person name="Lenz A.R."/>
            <person name="Galan-Vasquez E."/>
            <person name="Balbinot E."/>
            <person name="De Abreu F.P."/>
            <person name="De Oliveira N.S."/>
            <person name="Da Rosa L.O."/>
            <person name="De Avila E Silva S."/>
            <person name="Camassola M."/>
            <person name="Dillon A.J.P."/>
            <person name="Perez-Rueda E."/>
        </authorList>
    </citation>
    <scope>NUCLEOTIDE SEQUENCE</scope>
    <source>
        <strain evidence="7">S1M29</strain>
    </source>
</reference>
<dbReference type="PANTHER" id="PTHR47789">
    <property type="entry name" value="LAS SEVENTEEN-BINDING PROTEIN 5"/>
    <property type="match status" value="1"/>
</dbReference>
<dbReference type="GO" id="GO:0035091">
    <property type="term" value="F:phosphatidylinositol binding"/>
    <property type="evidence" value="ECO:0007669"/>
    <property type="project" value="InterPro"/>
</dbReference>
<dbReference type="Pfam" id="PF03127">
    <property type="entry name" value="GAT"/>
    <property type="match status" value="1"/>
</dbReference>
<keyword evidence="2" id="KW-0813">Transport</keyword>
<dbReference type="PANTHER" id="PTHR47789:SF2">
    <property type="entry name" value="VHS DOMAIN-CONTAINING PROTEIN"/>
    <property type="match status" value="1"/>
</dbReference>
<dbReference type="InterPro" id="IPR038425">
    <property type="entry name" value="GAT_sf"/>
</dbReference>
<dbReference type="GO" id="GO:0043130">
    <property type="term" value="F:ubiquitin binding"/>
    <property type="evidence" value="ECO:0007669"/>
    <property type="project" value="InterPro"/>
</dbReference>
<gene>
    <name evidence="7" type="ORF">PECM_004699</name>
</gene>
<proteinExistence type="predicted"/>
<evidence type="ECO:0000259" key="5">
    <source>
        <dbReference type="PROSITE" id="PS50179"/>
    </source>
</evidence>
<dbReference type="SUPFAM" id="SSF48464">
    <property type="entry name" value="ENTH/VHS domain"/>
    <property type="match status" value="1"/>
</dbReference>
<dbReference type="GO" id="GO:0007034">
    <property type="term" value="P:vacuolar transport"/>
    <property type="evidence" value="ECO:0007669"/>
    <property type="project" value="UniProtKB-ARBA"/>
</dbReference>
<dbReference type="AlphaFoldDB" id="A0A8J8WKY8"/>
<protein>
    <recommendedName>
        <fullName evidence="9">GAT domain-containing protein</fullName>
    </recommendedName>
</protein>
<dbReference type="GO" id="GO:0007015">
    <property type="term" value="P:actin filament organization"/>
    <property type="evidence" value="ECO:0007669"/>
    <property type="project" value="InterPro"/>
</dbReference>
<dbReference type="CDD" id="cd21383">
    <property type="entry name" value="GAT_GGA_Tom1-like"/>
    <property type="match status" value="1"/>
</dbReference>
<dbReference type="EMBL" id="WIWV01000030">
    <property type="protein sequence ID" value="KAF7717168.1"/>
    <property type="molecule type" value="Genomic_DNA"/>
</dbReference>
<feature type="compositionally biased region" description="Low complexity" evidence="4">
    <location>
        <begin position="313"/>
        <end position="331"/>
    </location>
</feature>
<feature type="region of interest" description="Disordered" evidence="4">
    <location>
        <begin position="307"/>
        <end position="447"/>
    </location>
</feature>
<feature type="domain" description="GAT" evidence="6">
    <location>
        <begin position="216"/>
        <end position="305"/>
    </location>
</feature>
<evidence type="ECO:0000256" key="4">
    <source>
        <dbReference type="SAM" id="MobiDB-lite"/>
    </source>
</evidence>
<evidence type="ECO:0000256" key="1">
    <source>
        <dbReference type="ARBA" id="ARBA00011446"/>
    </source>
</evidence>
<dbReference type="SUPFAM" id="SSF89009">
    <property type="entry name" value="GAT-like domain"/>
    <property type="match status" value="1"/>
</dbReference>
<feature type="domain" description="VHS" evidence="5">
    <location>
        <begin position="51"/>
        <end position="125"/>
    </location>
</feature>
<evidence type="ECO:0000313" key="8">
    <source>
        <dbReference type="Proteomes" id="UP000631181"/>
    </source>
</evidence>
<dbReference type="InterPro" id="IPR002014">
    <property type="entry name" value="VHS_dom"/>
</dbReference>
<evidence type="ECO:0000256" key="2">
    <source>
        <dbReference type="ARBA" id="ARBA00022448"/>
    </source>
</evidence>
<evidence type="ECO:0000256" key="3">
    <source>
        <dbReference type="ARBA" id="ARBA00022927"/>
    </source>
</evidence>
<dbReference type="GO" id="GO:0051666">
    <property type="term" value="P:actin cortical patch localization"/>
    <property type="evidence" value="ECO:0007669"/>
    <property type="project" value="TreeGrafter"/>
</dbReference>
<evidence type="ECO:0000313" key="7">
    <source>
        <dbReference type="EMBL" id="KAF7717168.1"/>
    </source>
</evidence>
<evidence type="ECO:0000259" key="6">
    <source>
        <dbReference type="PROSITE" id="PS50909"/>
    </source>
</evidence>
<keyword evidence="8" id="KW-1185">Reference proteome</keyword>
<dbReference type="InterPro" id="IPR045007">
    <property type="entry name" value="LSB5"/>
</dbReference>
<dbReference type="InterPro" id="IPR008942">
    <property type="entry name" value="ENTH_VHS"/>
</dbReference>
<name>A0A8J8WKY8_9EURO</name>
<dbReference type="InterPro" id="IPR004152">
    <property type="entry name" value="GAT_dom"/>
</dbReference>
<feature type="compositionally biased region" description="Low complexity" evidence="4">
    <location>
        <begin position="9"/>
        <end position="19"/>
    </location>
</feature>
<comment type="caution">
    <text evidence="7">The sequence shown here is derived from an EMBL/GenBank/DDBJ whole genome shotgun (WGS) entry which is preliminary data.</text>
</comment>
<organism evidence="7 8">
    <name type="scientific">Penicillium ucsense</name>
    <dbReference type="NCBI Taxonomy" id="2839758"/>
    <lineage>
        <taxon>Eukaryota</taxon>
        <taxon>Fungi</taxon>
        <taxon>Dikarya</taxon>
        <taxon>Ascomycota</taxon>
        <taxon>Pezizomycotina</taxon>
        <taxon>Eurotiomycetes</taxon>
        <taxon>Eurotiomycetidae</taxon>
        <taxon>Eurotiales</taxon>
        <taxon>Aspergillaceae</taxon>
        <taxon>Penicillium</taxon>
    </lineage>
</organism>
<sequence>MPAMKGFLRSFSSSSRRSSPGVESEQDSHDDTPETLLLREMKAFCESNTTSHSQSQQGNEYVHLPRIVEIAESSPTAAREAAQRIRKYLSTPNSTPTHVQFNALMLMRILGDNPGHSFTTNFDEKFCNTIKDQLRNGRDWYVRHYLCEYLAHLEATRYQDDDLQLLLQVWAKIKAKSPREFVQRYTVPPGTQVTNFSAQYQAGQPMRSPRPSRTLPSPGELAARIEEARNSAKLLIQFVQTTPSTELDENDLIKEFIERCQSSARTLQSYIHSTHPAPDEETLLTLIDVNDEISVALSRQQRAMLRARKARGTSSPTSNTSSPISLGSDGMASGGLGGPSTFIPAGSAPKGSASELQSMPSISRCLEDQSSPRVELPAAVPASRSTATSRKPVQYEWNSADFEVQNPFADENAASDSDAERHHPQATAAASATSDGRVQAPLTEQKR</sequence>
<dbReference type="Proteomes" id="UP000631181">
    <property type="component" value="Unassembled WGS sequence"/>
</dbReference>
<keyword evidence="3" id="KW-0653">Protein transport</keyword>